<evidence type="ECO:0000313" key="3">
    <source>
        <dbReference type="Proteomes" id="UP000076154"/>
    </source>
</evidence>
<evidence type="ECO:0000313" key="2">
    <source>
        <dbReference type="EMBL" id="RDB19986.1"/>
    </source>
</evidence>
<reference evidence="2" key="1">
    <citation type="submission" date="2018-04" db="EMBL/GenBank/DDBJ databases">
        <title>Whole genome sequencing of Hypsizygus marmoreus.</title>
        <authorList>
            <person name="Choi I.-G."/>
            <person name="Min B."/>
            <person name="Kim J.-G."/>
            <person name="Kim S."/>
            <person name="Oh Y.-L."/>
            <person name="Kong W.-S."/>
            <person name="Park H."/>
            <person name="Jeong J."/>
            <person name="Song E.-S."/>
        </authorList>
    </citation>
    <scope>NUCLEOTIDE SEQUENCE [LARGE SCALE GENOMIC DNA]</scope>
    <source>
        <strain evidence="2">51987-8</strain>
    </source>
</reference>
<accession>A0A369JMJ4</accession>
<organism evidence="2 3">
    <name type="scientific">Hypsizygus marmoreus</name>
    <name type="common">White beech mushroom</name>
    <name type="synonym">Agaricus marmoreus</name>
    <dbReference type="NCBI Taxonomy" id="39966"/>
    <lineage>
        <taxon>Eukaryota</taxon>
        <taxon>Fungi</taxon>
        <taxon>Dikarya</taxon>
        <taxon>Basidiomycota</taxon>
        <taxon>Agaricomycotina</taxon>
        <taxon>Agaricomycetes</taxon>
        <taxon>Agaricomycetidae</taxon>
        <taxon>Agaricales</taxon>
        <taxon>Tricholomatineae</taxon>
        <taxon>Lyophyllaceae</taxon>
        <taxon>Hypsizygus</taxon>
    </lineage>
</organism>
<gene>
    <name evidence="2" type="ORF">Hypma_013037</name>
</gene>
<dbReference type="EMBL" id="LUEZ02000071">
    <property type="protein sequence ID" value="RDB19986.1"/>
    <property type="molecule type" value="Genomic_DNA"/>
</dbReference>
<feature type="compositionally biased region" description="Low complexity" evidence="1">
    <location>
        <begin position="252"/>
        <end position="262"/>
    </location>
</feature>
<dbReference type="OrthoDB" id="2596754at2759"/>
<proteinExistence type="predicted"/>
<feature type="region of interest" description="Disordered" evidence="1">
    <location>
        <begin position="252"/>
        <end position="281"/>
    </location>
</feature>
<name>A0A369JMJ4_HYPMA</name>
<dbReference type="Proteomes" id="UP000076154">
    <property type="component" value="Unassembled WGS sequence"/>
</dbReference>
<evidence type="ECO:0000256" key="1">
    <source>
        <dbReference type="SAM" id="MobiDB-lite"/>
    </source>
</evidence>
<evidence type="ECO:0008006" key="4">
    <source>
        <dbReference type="Google" id="ProtNLM"/>
    </source>
</evidence>
<dbReference type="AlphaFoldDB" id="A0A369JMJ4"/>
<keyword evidence="3" id="KW-1185">Reference proteome</keyword>
<protein>
    <recommendedName>
        <fullName evidence="4">DUF5745 domain-containing protein</fullName>
    </recommendedName>
</protein>
<dbReference type="InParanoid" id="A0A369JMJ4"/>
<sequence length="309" mass="34364">MPISKNLIDHQPLVKQLNTLLEALDIPIPLVSPTQLTPSLLIAILESLLHQRIERGVQSKDRETESLQSAKLFLGVLQTEVLEMDVGLSNIDPRKLARGDLDEVVFIGELLCWVARRLDRMVGDDRENWKQSALATSEDVVYSPSVTTTTKKTYTSSSFSFHQRTESNTSVGSAQIILSPPKLSTSPATRPRCIHEVPSPTIILSPALNSPFVEQSFHPRADLHSPRKPAVRYAGYISPVDEDLELLSFESSRSMSERMPSSADTSGENHEPTSTLHALEQSRARTRTLLNERARLLAELAKLEGFRPP</sequence>
<comment type="caution">
    <text evidence="2">The sequence shown here is derived from an EMBL/GenBank/DDBJ whole genome shotgun (WGS) entry which is preliminary data.</text>
</comment>